<reference evidence="2 3" key="1">
    <citation type="journal article" date="2016" name="Nat. Commun.">
        <title>Thousands of microbial genomes shed light on interconnected biogeochemical processes in an aquifer system.</title>
        <authorList>
            <person name="Anantharaman K."/>
            <person name="Brown C.T."/>
            <person name="Hug L.A."/>
            <person name="Sharon I."/>
            <person name="Castelle C.J."/>
            <person name="Probst A.J."/>
            <person name="Thomas B.C."/>
            <person name="Singh A."/>
            <person name="Wilkins M.J."/>
            <person name="Karaoz U."/>
            <person name="Brodie E.L."/>
            <person name="Williams K.H."/>
            <person name="Hubbard S.S."/>
            <person name="Banfield J.F."/>
        </authorList>
    </citation>
    <scope>NUCLEOTIDE SEQUENCE [LARGE SCALE GENOMIC DNA]</scope>
</reference>
<keyword evidence="1" id="KW-0472">Membrane</keyword>
<gene>
    <name evidence="2" type="ORF">A3B04_02535</name>
</gene>
<dbReference type="InterPro" id="IPR014717">
    <property type="entry name" value="Transl_elong_EF1B/ribsomal_bS6"/>
</dbReference>
<comment type="caution">
    <text evidence="2">The sequence shown here is derived from an EMBL/GenBank/DDBJ whole genome shotgun (WGS) entry which is preliminary data.</text>
</comment>
<dbReference type="AlphaFoldDB" id="A0A1G2FST2"/>
<accession>A0A1G2FST2</accession>
<feature type="transmembrane region" description="Helical" evidence="1">
    <location>
        <begin position="12"/>
        <end position="35"/>
    </location>
</feature>
<name>A0A1G2FST2_9BACT</name>
<dbReference type="EMBL" id="MHNF01000029">
    <property type="protein sequence ID" value="OGZ40601.1"/>
    <property type="molecule type" value="Genomic_DNA"/>
</dbReference>
<sequence>MFIADLTPKQKIYSGAGIFLVILALIIILIIMPLISQIKNDGLELAQKKQTLEDFYKNYQALEAAQKNYQTAQDEIYALPAFLSPNDALKFIVLMEKFAQTTGNTQNVSVDASSRTATSTLDFQVNLNGDFPGLIKFLTYLESAPYYNDIKSIQAQRLSEKNKDNTGASGNINTVLKISVYQ</sequence>
<dbReference type="Gene3D" id="3.30.70.60">
    <property type="match status" value="1"/>
</dbReference>
<keyword evidence="1" id="KW-0812">Transmembrane</keyword>
<dbReference type="Proteomes" id="UP000177126">
    <property type="component" value="Unassembled WGS sequence"/>
</dbReference>
<proteinExistence type="predicted"/>
<evidence type="ECO:0000313" key="2">
    <source>
        <dbReference type="EMBL" id="OGZ40601.1"/>
    </source>
</evidence>
<organism evidence="2 3">
    <name type="scientific">Candidatus Portnoybacteria bacterium RIFCSPLOWO2_02_FULL_39_11</name>
    <dbReference type="NCBI Taxonomy" id="1802001"/>
    <lineage>
        <taxon>Bacteria</taxon>
        <taxon>Candidatus Portnoyibacteriota</taxon>
    </lineage>
</organism>
<evidence type="ECO:0000313" key="3">
    <source>
        <dbReference type="Proteomes" id="UP000177126"/>
    </source>
</evidence>
<keyword evidence="1" id="KW-1133">Transmembrane helix</keyword>
<evidence type="ECO:0000256" key="1">
    <source>
        <dbReference type="SAM" id="Phobius"/>
    </source>
</evidence>
<protein>
    <submittedName>
        <fullName evidence="2">Uncharacterized protein</fullName>
    </submittedName>
</protein>